<organism evidence="1">
    <name type="scientific">Pararge aegeria</name>
    <name type="common">speckled wood butterfly</name>
    <dbReference type="NCBI Taxonomy" id="116150"/>
    <lineage>
        <taxon>Eukaryota</taxon>
        <taxon>Metazoa</taxon>
        <taxon>Ecdysozoa</taxon>
        <taxon>Arthropoda</taxon>
        <taxon>Hexapoda</taxon>
        <taxon>Insecta</taxon>
        <taxon>Pterygota</taxon>
        <taxon>Neoptera</taxon>
        <taxon>Endopterygota</taxon>
        <taxon>Lepidoptera</taxon>
        <taxon>Glossata</taxon>
        <taxon>Ditrysia</taxon>
        <taxon>Papilionoidea</taxon>
        <taxon>Nymphalidae</taxon>
        <taxon>Satyrinae</taxon>
        <taxon>Satyrini</taxon>
        <taxon>Parargina</taxon>
        <taxon>Pararge</taxon>
    </lineage>
</organism>
<name>S4NWL4_9NEOP</name>
<protein>
    <submittedName>
        <fullName evidence="1">Uncharacterized protein</fullName>
    </submittedName>
</protein>
<dbReference type="AlphaFoldDB" id="S4NWL4"/>
<reference evidence="1" key="2">
    <citation type="submission" date="2013-05" db="EMBL/GenBank/DDBJ databases">
        <authorList>
            <person name="Carter J.-M."/>
            <person name="Baker S.C."/>
            <person name="Pink R."/>
            <person name="Carter D.R.F."/>
            <person name="Collins A."/>
            <person name="Tomlin J."/>
            <person name="Gibbs M."/>
            <person name="Breuker C.J."/>
        </authorList>
    </citation>
    <scope>NUCLEOTIDE SEQUENCE</scope>
    <source>
        <tissue evidence="1">Ovary</tissue>
    </source>
</reference>
<reference evidence="1" key="1">
    <citation type="journal article" date="2013" name="BMC Genomics">
        <title>Unscrambling butterfly oogenesis.</title>
        <authorList>
            <person name="Carter J.M."/>
            <person name="Baker S.C."/>
            <person name="Pink R."/>
            <person name="Carter D.R."/>
            <person name="Collins A."/>
            <person name="Tomlin J."/>
            <person name="Gibbs M."/>
            <person name="Breuker C.J."/>
        </authorList>
    </citation>
    <scope>NUCLEOTIDE SEQUENCE</scope>
    <source>
        <tissue evidence="1">Ovary</tissue>
    </source>
</reference>
<proteinExistence type="predicted"/>
<accession>S4NWL4</accession>
<dbReference type="EMBL" id="GAIX01012492">
    <property type="protein sequence ID" value="JAA80068.1"/>
    <property type="molecule type" value="Transcribed_RNA"/>
</dbReference>
<sequence length="95" mass="10876">MVPARQVSCKLRMGWSVITLPHQTRRSLHSSKTPQLHNLTVYQVSRVISVSELSCVSYCELPSVISVQYFVISFSCFIGSSIRKDIIRLRKCPQY</sequence>
<evidence type="ECO:0000313" key="1">
    <source>
        <dbReference type="EMBL" id="JAA80068.1"/>
    </source>
</evidence>